<keyword evidence="1 4" id="KW-0489">Methyltransferase</keyword>
<dbReference type="Pfam" id="PF01596">
    <property type="entry name" value="Methyltransf_3"/>
    <property type="match status" value="1"/>
</dbReference>
<dbReference type="InterPro" id="IPR050362">
    <property type="entry name" value="Cation-dep_OMT"/>
</dbReference>
<evidence type="ECO:0000256" key="2">
    <source>
        <dbReference type="ARBA" id="ARBA00022679"/>
    </source>
</evidence>
<name>A0A1I7NEP3_9BACT</name>
<evidence type="ECO:0000256" key="1">
    <source>
        <dbReference type="ARBA" id="ARBA00022603"/>
    </source>
</evidence>
<evidence type="ECO:0000256" key="3">
    <source>
        <dbReference type="ARBA" id="ARBA00022691"/>
    </source>
</evidence>
<reference evidence="5" key="1">
    <citation type="submission" date="2016-10" db="EMBL/GenBank/DDBJ databases">
        <authorList>
            <person name="Varghese N."/>
            <person name="Submissions S."/>
        </authorList>
    </citation>
    <scope>NUCLEOTIDE SEQUENCE [LARGE SCALE GENOMIC DNA]</scope>
    <source>
        <strain evidence="5">DSM 14807</strain>
    </source>
</reference>
<dbReference type="GO" id="GO:0032259">
    <property type="term" value="P:methylation"/>
    <property type="evidence" value="ECO:0007669"/>
    <property type="project" value="UniProtKB-KW"/>
</dbReference>
<dbReference type="InterPro" id="IPR029063">
    <property type="entry name" value="SAM-dependent_MTases_sf"/>
</dbReference>
<keyword evidence="5" id="KW-1185">Reference proteome</keyword>
<dbReference type="PANTHER" id="PTHR10509:SF14">
    <property type="entry name" value="CAFFEOYL-COA O-METHYLTRANSFERASE 3-RELATED"/>
    <property type="match status" value="1"/>
</dbReference>
<dbReference type="OrthoDB" id="9799672at2"/>
<evidence type="ECO:0000313" key="4">
    <source>
        <dbReference type="EMBL" id="SFV33134.1"/>
    </source>
</evidence>
<dbReference type="Gene3D" id="3.40.50.150">
    <property type="entry name" value="Vaccinia Virus protein VP39"/>
    <property type="match status" value="1"/>
</dbReference>
<dbReference type="Proteomes" id="UP000199537">
    <property type="component" value="Unassembled WGS sequence"/>
</dbReference>
<dbReference type="STRING" id="1393122.SAMN05660895_1568"/>
<dbReference type="PANTHER" id="PTHR10509">
    <property type="entry name" value="O-METHYLTRANSFERASE-RELATED"/>
    <property type="match status" value="1"/>
</dbReference>
<dbReference type="InterPro" id="IPR002935">
    <property type="entry name" value="SAM_O-MeTrfase"/>
</dbReference>
<dbReference type="EMBL" id="FPCJ01000001">
    <property type="protein sequence ID" value="SFV33134.1"/>
    <property type="molecule type" value="Genomic_DNA"/>
</dbReference>
<dbReference type="RefSeq" id="WP_092459573.1">
    <property type="nucleotide sequence ID" value="NZ_FPCJ01000001.1"/>
</dbReference>
<keyword evidence="2 4" id="KW-0808">Transferase</keyword>
<dbReference type="GO" id="GO:0008757">
    <property type="term" value="F:S-adenosylmethionine-dependent methyltransferase activity"/>
    <property type="evidence" value="ECO:0007669"/>
    <property type="project" value="TreeGrafter"/>
</dbReference>
<accession>A0A1I7NEP3</accession>
<dbReference type="SUPFAM" id="SSF53335">
    <property type="entry name" value="S-adenosyl-L-methionine-dependent methyltransferases"/>
    <property type="match status" value="1"/>
</dbReference>
<gene>
    <name evidence="4" type="ORF">SAMN05660895_1568</name>
</gene>
<dbReference type="PROSITE" id="PS51682">
    <property type="entry name" value="SAM_OMT_I"/>
    <property type="match status" value="1"/>
</dbReference>
<proteinExistence type="predicted"/>
<protein>
    <submittedName>
        <fullName evidence="4">Predicted O-methyltransferase YrrM</fullName>
    </submittedName>
</protein>
<keyword evidence="3" id="KW-0949">S-adenosyl-L-methionine</keyword>
<sequence>MELFVGGLEAYAARYTSPESALLQEIAAYTQAHTSRPGMMSGHVQGMFLQMISHMIQPQYVLEIGTFTGYSAVCLAAGLQPGGYVITIDRDEKLHQQFKERLDKAGLSDKILLKTGNALDIIPTLTETFDLVFIDADKENYIRYYELVMDRVRQGGFMLADNVLFHGEVLLPEDQQSKAAQAIQRFNAHVAQDTRVEHVLLTVRDGLMLIRKKAG</sequence>
<evidence type="ECO:0000313" key="5">
    <source>
        <dbReference type="Proteomes" id="UP000199537"/>
    </source>
</evidence>
<dbReference type="CDD" id="cd02440">
    <property type="entry name" value="AdoMet_MTases"/>
    <property type="match status" value="1"/>
</dbReference>
<dbReference type="GO" id="GO:0008171">
    <property type="term" value="F:O-methyltransferase activity"/>
    <property type="evidence" value="ECO:0007669"/>
    <property type="project" value="InterPro"/>
</dbReference>
<dbReference type="AlphaFoldDB" id="A0A1I7NEP3"/>
<organism evidence="4 5">
    <name type="scientific">Thermoflavifilum thermophilum</name>
    <dbReference type="NCBI Taxonomy" id="1393122"/>
    <lineage>
        <taxon>Bacteria</taxon>
        <taxon>Pseudomonadati</taxon>
        <taxon>Bacteroidota</taxon>
        <taxon>Chitinophagia</taxon>
        <taxon>Chitinophagales</taxon>
        <taxon>Chitinophagaceae</taxon>
        <taxon>Thermoflavifilum</taxon>
    </lineage>
</organism>